<protein>
    <submittedName>
        <fullName evidence="1">Uncharacterized protein</fullName>
    </submittedName>
</protein>
<sequence>MSSVLVAFVPMPATRRPESTKEMVEGRLEGNKRRTEAVDIARLRAPILPTAMDTVNALESVGHICCMPKWIAASSPSFFLIEESRQRIEGDEIREWITLKKVSTQIARMENNASEILMRTQTASASPKRRQSKICAGSKVKVAEGWTTLGRFSDVEPEGLLLTFSTGG</sequence>
<name>A0AAD7C0F7_MYCRO</name>
<evidence type="ECO:0000313" key="1">
    <source>
        <dbReference type="EMBL" id="KAJ7635857.1"/>
    </source>
</evidence>
<accession>A0AAD7C0F7</accession>
<dbReference type="Proteomes" id="UP001221757">
    <property type="component" value="Unassembled WGS sequence"/>
</dbReference>
<evidence type="ECO:0000313" key="2">
    <source>
        <dbReference type="Proteomes" id="UP001221757"/>
    </source>
</evidence>
<keyword evidence="2" id="KW-1185">Reference proteome</keyword>
<organism evidence="1 2">
    <name type="scientific">Mycena rosella</name>
    <name type="common">Pink bonnet</name>
    <name type="synonym">Agaricus rosellus</name>
    <dbReference type="NCBI Taxonomy" id="1033263"/>
    <lineage>
        <taxon>Eukaryota</taxon>
        <taxon>Fungi</taxon>
        <taxon>Dikarya</taxon>
        <taxon>Basidiomycota</taxon>
        <taxon>Agaricomycotina</taxon>
        <taxon>Agaricomycetes</taxon>
        <taxon>Agaricomycetidae</taxon>
        <taxon>Agaricales</taxon>
        <taxon>Marasmiineae</taxon>
        <taxon>Mycenaceae</taxon>
        <taxon>Mycena</taxon>
    </lineage>
</organism>
<dbReference type="EMBL" id="JARKIE010000468">
    <property type="protein sequence ID" value="KAJ7635857.1"/>
    <property type="molecule type" value="Genomic_DNA"/>
</dbReference>
<comment type="caution">
    <text evidence="1">The sequence shown here is derived from an EMBL/GenBank/DDBJ whole genome shotgun (WGS) entry which is preliminary data.</text>
</comment>
<gene>
    <name evidence="1" type="ORF">B0H17DRAFT_1149653</name>
</gene>
<reference evidence="1" key="1">
    <citation type="submission" date="2023-03" db="EMBL/GenBank/DDBJ databases">
        <title>Massive genome expansion in bonnet fungi (Mycena s.s.) driven by repeated elements and novel gene families across ecological guilds.</title>
        <authorList>
            <consortium name="Lawrence Berkeley National Laboratory"/>
            <person name="Harder C.B."/>
            <person name="Miyauchi S."/>
            <person name="Viragh M."/>
            <person name="Kuo A."/>
            <person name="Thoen E."/>
            <person name="Andreopoulos B."/>
            <person name="Lu D."/>
            <person name="Skrede I."/>
            <person name="Drula E."/>
            <person name="Henrissat B."/>
            <person name="Morin E."/>
            <person name="Kohler A."/>
            <person name="Barry K."/>
            <person name="LaButti K."/>
            <person name="Morin E."/>
            <person name="Salamov A."/>
            <person name="Lipzen A."/>
            <person name="Mereny Z."/>
            <person name="Hegedus B."/>
            <person name="Baldrian P."/>
            <person name="Stursova M."/>
            <person name="Weitz H."/>
            <person name="Taylor A."/>
            <person name="Grigoriev I.V."/>
            <person name="Nagy L.G."/>
            <person name="Martin F."/>
            <person name="Kauserud H."/>
        </authorList>
    </citation>
    <scope>NUCLEOTIDE SEQUENCE</scope>
    <source>
        <strain evidence="1">CBHHK067</strain>
    </source>
</reference>
<dbReference type="AlphaFoldDB" id="A0AAD7C0F7"/>
<proteinExistence type="predicted"/>